<evidence type="ECO:0000313" key="2">
    <source>
        <dbReference type="Proteomes" id="UP000215335"/>
    </source>
</evidence>
<name>A0A232ETQ9_9HYME</name>
<proteinExistence type="predicted"/>
<sequence length="45" mass="5599">MKLLKVQRKKKGTNIVYKVFQHLYEYLIIMYIFKETKNIYAIQMK</sequence>
<organism evidence="1 2">
    <name type="scientific">Trichomalopsis sarcophagae</name>
    <dbReference type="NCBI Taxonomy" id="543379"/>
    <lineage>
        <taxon>Eukaryota</taxon>
        <taxon>Metazoa</taxon>
        <taxon>Ecdysozoa</taxon>
        <taxon>Arthropoda</taxon>
        <taxon>Hexapoda</taxon>
        <taxon>Insecta</taxon>
        <taxon>Pterygota</taxon>
        <taxon>Neoptera</taxon>
        <taxon>Endopterygota</taxon>
        <taxon>Hymenoptera</taxon>
        <taxon>Apocrita</taxon>
        <taxon>Proctotrupomorpha</taxon>
        <taxon>Chalcidoidea</taxon>
        <taxon>Pteromalidae</taxon>
        <taxon>Pteromalinae</taxon>
        <taxon>Trichomalopsis</taxon>
    </lineage>
</organism>
<protein>
    <submittedName>
        <fullName evidence="1">Uncharacterized protein</fullName>
    </submittedName>
</protein>
<gene>
    <name evidence="1" type="ORF">TSAR_005392</name>
</gene>
<evidence type="ECO:0000313" key="1">
    <source>
        <dbReference type="EMBL" id="OXU21697.1"/>
    </source>
</evidence>
<reference evidence="1 2" key="1">
    <citation type="journal article" date="2017" name="Curr. Biol.">
        <title>The Evolution of Venom by Co-option of Single-Copy Genes.</title>
        <authorList>
            <person name="Martinson E.O."/>
            <person name="Mrinalini"/>
            <person name="Kelkar Y.D."/>
            <person name="Chang C.H."/>
            <person name="Werren J.H."/>
        </authorList>
    </citation>
    <scope>NUCLEOTIDE SEQUENCE [LARGE SCALE GENOMIC DNA]</scope>
    <source>
        <strain evidence="1 2">Alberta</strain>
        <tissue evidence="1">Whole body</tissue>
    </source>
</reference>
<accession>A0A232ETQ9</accession>
<dbReference type="EMBL" id="NNAY01002262">
    <property type="protein sequence ID" value="OXU21697.1"/>
    <property type="molecule type" value="Genomic_DNA"/>
</dbReference>
<keyword evidence="2" id="KW-1185">Reference proteome</keyword>
<dbReference type="Proteomes" id="UP000215335">
    <property type="component" value="Unassembled WGS sequence"/>
</dbReference>
<dbReference type="AlphaFoldDB" id="A0A232ETQ9"/>
<comment type="caution">
    <text evidence="1">The sequence shown here is derived from an EMBL/GenBank/DDBJ whole genome shotgun (WGS) entry which is preliminary data.</text>
</comment>